<organism evidence="1 2">
    <name type="scientific">Deinococcus reticulitermitis</name>
    <dbReference type="NCBI Taxonomy" id="856736"/>
    <lineage>
        <taxon>Bacteria</taxon>
        <taxon>Thermotogati</taxon>
        <taxon>Deinococcota</taxon>
        <taxon>Deinococci</taxon>
        <taxon>Deinococcales</taxon>
        <taxon>Deinococcaceae</taxon>
        <taxon>Deinococcus</taxon>
    </lineage>
</organism>
<dbReference type="OrthoDB" id="62154at2"/>
<dbReference type="AlphaFoldDB" id="A0A1H7C2N1"/>
<reference evidence="2" key="1">
    <citation type="submission" date="2016-10" db="EMBL/GenBank/DDBJ databases">
        <authorList>
            <person name="Varghese N."/>
            <person name="Submissions S."/>
        </authorList>
    </citation>
    <scope>NUCLEOTIDE SEQUENCE [LARGE SCALE GENOMIC DNA]</scope>
    <source>
        <strain evidence="2">CGMCC 1.10218</strain>
    </source>
</reference>
<dbReference type="STRING" id="856736.SAMN04488058_12220"/>
<evidence type="ECO:0000313" key="2">
    <source>
        <dbReference type="Proteomes" id="UP000199223"/>
    </source>
</evidence>
<evidence type="ECO:0000313" key="1">
    <source>
        <dbReference type="EMBL" id="SEJ84069.1"/>
    </source>
</evidence>
<keyword evidence="2" id="KW-1185">Reference proteome</keyword>
<dbReference type="Proteomes" id="UP000199223">
    <property type="component" value="Unassembled WGS sequence"/>
</dbReference>
<proteinExistence type="predicted"/>
<accession>A0A1H7C2N1</accession>
<gene>
    <name evidence="1" type="ORF">SAMN04488058_12220</name>
</gene>
<protein>
    <recommendedName>
        <fullName evidence="3">DUF4388 domain-containing protein</fullName>
    </recommendedName>
</protein>
<dbReference type="RefSeq" id="WP_092265570.1">
    <property type="nucleotide sequence ID" value="NZ_FNZA01000022.1"/>
</dbReference>
<sequence length="237" mass="25734">MALFGDLEHHTLTDLARVLKSQTGTLFFHEAYQGRTLELTLVQGEVHALYLDGFPVQEPARVRDILRELHGQGRGAFEFQRRTFPATAPGFFGLALVDLLREFSEAFIPVDQLPHPETRFLAAEAPSVPASLAAEWALLQPHLVAGASASELCTRVGRPQRDVQVMLHRLRAVDLIAPYRSRAAHPQLAHSAEVFQGPAALAAAPLGQSPVAAPPASAPLMRRLLGALRRLAGAART</sequence>
<name>A0A1H7C2N1_9DEIO</name>
<dbReference type="EMBL" id="FNZA01000022">
    <property type="protein sequence ID" value="SEJ84069.1"/>
    <property type="molecule type" value="Genomic_DNA"/>
</dbReference>
<evidence type="ECO:0008006" key="3">
    <source>
        <dbReference type="Google" id="ProtNLM"/>
    </source>
</evidence>